<accession>A0A0V0IKN0</accession>
<feature type="transmembrane region" description="Helical" evidence="1">
    <location>
        <begin position="21"/>
        <end position="42"/>
    </location>
</feature>
<proteinExistence type="predicted"/>
<evidence type="ECO:0000256" key="1">
    <source>
        <dbReference type="SAM" id="Phobius"/>
    </source>
</evidence>
<dbReference type="EMBL" id="GEDG01005263">
    <property type="protein sequence ID" value="JAP33186.1"/>
    <property type="molecule type" value="Transcribed_RNA"/>
</dbReference>
<sequence>MLNRVLSSVDSKRILYDMFKSIFLFVLIFLNLIYVCFVFERIYCPSTLAFLCLWLFLSSFGCCAHFIFVCLFVGRLDTASSHLVEIVLGYE</sequence>
<evidence type="ECO:0000313" key="2">
    <source>
        <dbReference type="EMBL" id="JAP33186.1"/>
    </source>
</evidence>
<dbReference type="AlphaFoldDB" id="A0A0V0IKN0"/>
<keyword evidence="1" id="KW-0812">Transmembrane</keyword>
<keyword evidence="1" id="KW-0472">Membrane</keyword>
<keyword evidence="1" id="KW-1133">Transmembrane helix</keyword>
<organism evidence="2">
    <name type="scientific">Solanum chacoense</name>
    <name type="common">Chaco potato</name>
    <dbReference type="NCBI Taxonomy" id="4108"/>
    <lineage>
        <taxon>Eukaryota</taxon>
        <taxon>Viridiplantae</taxon>
        <taxon>Streptophyta</taxon>
        <taxon>Embryophyta</taxon>
        <taxon>Tracheophyta</taxon>
        <taxon>Spermatophyta</taxon>
        <taxon>Magnoliopsida</taxon>
        <taxon>eudicotyledons</taxon>
        <taxon>Gunneridae</taxon>
        <taxon>Pentapetalae</taxon>
        <taxon>asterids</taxon>
        <taxon>lamiids</taxon>
        <taxon>Solanales</taxon>
        <taxon>Solanaceae</taxon>
        <taxon>Solanoideae</taxon>
        <taxon>Solaneae</taxon>
        <taxon>Solanum</taxon>
    </lineage>
</organism>
<protein>
    <submittedName>
        <fullName evidence="2">Putative ovule protein</fullName>
    </submittedName>
</protein>
<name>A0A0V0IKN0_SOLCH</name>
<reference evidence="2" key="1">
    <citation type="submission" date="2015-12" db="EMBL/GenBank/DDBJ databases">
        <title>Gene expression during late stages of embryo sac development: a critical building block for successful pollen-pistil interactions.</title>
        <authorList>
            <person name="Liu Y."/>
            <person name="Joly V."/>
            <person name="Sabar M."/>
            <person name="Matton D.P."/>
        </authorList>
    </citation>
    <scope>NUCLEOTIDE SEQUENCE</scope>
</reference>
<feature type="transmembrane region" description="Helical" evidence="1">
    <location>
        <begin position="48"/>
        <end position="73"/>
    </location>
</feature>